<feature type="repeat" description="Hemopexin" evidence="1">
    <location>
        <begin position="30"/>
        <end position="75"/>
    </location>
</feature>
<dbReference type="STRING" id="299467.A0A443SQY9"/>
<feature type="signal peptide" evidence="2">
    <location>
        <begin position="1"/>
        <end position="17"/>
    </location>
</feature>
<evidence type="ECO:0000256" key="2">
    <source>
        <dbReference type="SAM" id="SignalP"/>
    </source>
</evidence>
<keyword evidence="2" id="KW-0732">Signal</keyword>
<keyword evidence="4" id="KW-1185">Reference proteome</keyword>
<proteinExistence type="predicted"/>
<organism evidence="3 4">
    <name type="scientific">Leptotrombidium deliense</name>
    <dbReference type="NCBI Taxonomy" id="299467"/>
    <lineage>
        <taxon>Eukaryota</taxon>
        <taxon>Metazoa</taxon>
        <taxon>Ecdysozoa</taxon>
        <taxon>Arthropoda</taxon>
        <taxon>Chelicerata</taxon>
        <taxon>Arachnida</taxon>
        <taxon>Acari</taxon>
        <taxon>Acariformes</taxon>
        <taxon>Trombidiformes</taxon>
        <taxon>Prostigmata</taxon>
        <taxon>Anystina</taxon>
        <taxon>Parasitengona</taxon>
        <taxon>Trombiculoidea</taxon>
        <taxon>Trombiculidae</taxon>
        <taxon>Leptotrombidium</taxon>
    </lineage>
</organism>
<protein>
    <submittedName>
        <fullName evidence="3">Matrix metalloproteinase-14-like isoform X5</fullName>
    </submittedName>
</protein>
<dbReference type="Gene3D" id="2.110.10.10">
    <property type="entry name" value="Hemopexin-like domain"/>
    <property type="match status" value="1"/>
</dbReference>
<dbReference type="InterPro" id="IPR018487">
    <property type="entry name" value="Hemopexin-like_repeat"/>
</dbReference>
<accession>A0A443SQY9</accession>
<dbReference type="SUPFAM" id="SSF50923">
    <property type="entry name" value="Hemopexin-like domain"/>
    <property type="match status" value="1"/>
</dbReference>
<evidence type="ECO:0000313" key="4">
    <source>
        <dbReference type="Proteomes" id="UP000288716"/>
    </source>
</evidence>
<comment type="caution">
    <text evidence="3">The sequence shown here is derived from an EMBL/GenBank/DDBJ whole genome shotgun (WGS) entry which is preliminary data.</text>
</comment>
<dbReference type="VEuPathDB" id="VectorBase:LDEU002089"/>
<dbReference type="InterPro" id="IPR036375">
    <property type="entry name" value="Hemopexin-like_dom_sf"/>
</dbReference>
<dbReference type="Proteomes" id="UP000288716">
    <property type="component" value="Unassembled WGS sequence"/>
</dbReference>
<feature type="chain" id="PRO_5019084366" evidence="2">
    <location>
        <begin position="18"/>
        <end position="230"/>
    </location>
</feature>
<dbReference type="PROSITE" id="PS51642">
    <property type="entry name" value="HEMOPEXIN_2"/>
    <property type="match status" value="1"/>
</dbReference>
<evidence type="ECO:0000256" key="1">
    <source>
        <dbReference type="PROSITE-ProRule" id="PRU01011"/>
    </source>
</evidence>
<reference evidence="3 4" key="1">
    <citation type="journal article" date="2018" name="Gigascience">
        <title>Genomes of trombidid mites reveal novel predicted allergens and laterally-transferred genes associated with secondary metabolism.</title>
        <authorList>
            <person name="Dong X."/>
            <person name="Chaisiri K."/>
            <person name="Xia D."/>
            <person name="Armstrong S.D."/>
            <person name="Fang Y."/>
            <person name="Donnelly M.J."/>
            <person name="Kadowaki T."/>
            <person name="McGarry J.W."/>
            <person name="Darby A.C."/>
            <person name="Makepeace B.L."/>
        </authorList>
    </citation>
    <scope>NUCLEOTIDE SEQUENCE [LARGE SCALE GENOMIC DNA]</scope>
    <source>
        <strain evidence="3">UoL-UT</strain>
    </source>
</reference>
<sequence length="230" mass="26565">MWIYWLLLTYSIQISKCENKASPLLDLCDDGLIDTAVRTVDGNVYLFKNKHYFRVNQNLDAVDKIEEIESTWEKLPTNVEASFTITDESNEFYGKTLFIKVTQNGKSFFVFHNTQFIRQVSANDWSFFPERVVYAVNEFNNSVVGLYNVKLSRQQLFVSLVFAVYLIDDLRYPTAFSANINANAQKKVSFLDLKAIISFPNKSILAFFEDDGEGWFCFMNFGFKSELSAL</sequence>
<name>A0A443SQY9_9ACAR</name>
<dbReference type="OrthoDB" id="6515947at2759"/>
<dbReference type="AlphaFoldDB" id="A0A443SQY9"/>
<gene>
    <name evidence="3" type="ORF">B4U80_13639</name>
</gene>
<dbReference type="EMBL" id="NCKV01000703">
    <property type="protein sequence ID" value="RWS29950.1"/>
    <property type="molecule type" value="Genomic_DNA"/>
</dbReference>
<evidence type="ECO:0000313" key="3">
    <source>
        <dbReference type="EMBL" id="RWS29950.1"/>
    </source>
</evidence>